<evidence type="ECO:0000313" key="1">
    <source>
        <dbReference type="EMBL" id="APO79228.1"/>
    </source>
</evidence>
<organism evidence="1 2">
    <name type="scientific">Rhizobium etli 8C-3</name>
    <dbReference type="NCBI Taxonomy" id="538025"/>
    <lineage>
        <taxon>Bacteria</taxon>
        <taxon>Pseudomonadati</taxon>
        <taxon>Pseudomonadota</taxon>
        <taxon>Alphaproteobacteria</taxon>
        <taxon>Hyphomicrobiales</taxon>
        <taxon>Rhizobiaceae</taxon>
        <taxon>Rhizobium/Agrobacterium group</taxon>
        <taxon>Rhizobium</taxon>
    </lineage>
</organism>
<gene>
    <name evidence="1" type="ORF">AM571_PC01496</name>
</gene>
<protein>
    <submittedName>
        <fullName evidence="1">Uncharacterized protein</fullName>
    </submittedName>
</protein>
<reference evidence="1 2" key="1">
    <citation type="submission" date="2016-09" db="EMBL/GenBank/DDBJ databases">
        <title>The complete genome sequences of Rhizobium gallicum, symbiovars gallicum and phaseoli, symbionts associated to common bean (Phaseolus vulgaris).</title>
        <authorList>
            <person name="Bustos P."/>
            <person name="Santamaria R.I."/>
            <person name="Perez-Carrascal O.M."/>
            <person name="Juarez S."/>
            <person name="Lozano L."/>
            <person name="Martinez-Flores I."/>
            <person name="Martinez-Romero E."/>
            <person name="Cevallos M."/>
            <person name="Romero D."/>
            <person name="Davila G."/>
            <person name="Gonzalez V."/>
        </authorList>
    </citation>
    <scope>NUCLEOTIDE SEQUENCE [LARGE SCALE GENOMIC DNA]</scope>
    <source>
        <strain evidence="1 2">8C-3</strain>
        <plasmid evidence="2">Plasmid prsp8c3c</plasmid>
    </source>
</reference>
<keyword evidence="1" id="KW-0614">Plasmid</keyword>
<dbReference type="Proteomes" id="UP000185109">
    <property type="component" value="Plasmid pRsp8C3c"/>
</dbReference>
<evidence type="ECO:0000313" key="2">
    <source>
        <dbReference type="Proteomes" id="UP000185109"/>
    </source>
</evidence>
<dbReference type="AlphaFoldDB" id="A0A1L5PG99"/>
<name>A0A1L5PG99_RHIET</name>
<dbReference type="EMBL" id="CP017244">
    <property type="protein sequence ID" value="APO79228.1"/>
    <property type="molecule type" value="Genomic_DNA"/>
</dbReference>
<accession>A0A1L5PG99</accession>
<proteinExistence type="predicted"/>
<geneLocation type="plasmid" evidence="2">
    <name>prsp8c3c</name>
</geneLocation>
<sequence>MSYLHAVGRRRIADGVERARPSLRVIVTAAASGKMRNSFPSATEILKNPFSAAA</sequence>